<keyword evidence="2" id="KW-1185">Reference proteome</keyword>
<dbReference type="AlphaFoldDB" id="J3N1V1"/>
<protein>
    <submittedName>
        <fullName evidence="1">Uncharacterized protein</fullName>
    </submittedName>
</protein>
<accession>J3N1V1</accession>
<organism evidence="1">
    <name type="scientific">Oryza brachyantha</name>
    <name type="common">malo sina</name>
    <dbReference type="NCBI Taxonomy" id="4533"/>
    <lineage>
        <taxon>Eukaryota</taxon>
        <taxon>Viridiplantae</taxon>
        <taxon>Streptophyta</taxon>
        <taxon>Embryophyta</taxon>
        <taxon>Tracheophyta</taxon>
        <taxon>Spermatophyta</taxon>
        <taxon>Magnoliopsida</taxon>
        <taxon>Liliopsida</taxon>
        <taxon>Poales</taxon>
        <taxon>Poaceae</taxon>
        <taxon>BOP clade</taxon>
        <taxon>Oryzoideae</taxon>
        <taxon>Oryzeae</taxon>
        <taxon>Oryzinae</taxon>
        <taxon>Oryza</taxon>
    </lineage>
</organism>
<dbReference type="HOGENOM" id="CLU_2747556_0_0_1"/>
<dbReference type="OMA" id="IIMANQN"/>
<reference evidence="1" key="2">
    <citation type="submission" date="2013-04" db="UniProtKB">
        <authorList>
            <consortium name="EnsemblPlants"/>
        </authorList>
    </citation>
    <scope>IDENTIFICATION</scope>
</reference>
<proteinExistence type="predicted"/>
<evidence type="ECO:0000313" key="1">
    <source>
        <dbReference type="EnsemblPlants" id="OB10G14990.1"/>
    </source>
</evidence>
<dbReference type="Proteomes" id="UP000006038">
    <property type="component" value="Chromosome 10"/>
</dbReference>
<dbReference type="Gramene" id="OB10G14990.1">
    <property type="protein sequence ID" value="OB10G14990.1"/>
    <property type="gene ID" value="OB10G14990"/>
</dbReference>
<reference evidence="1" key="1">
    <citation type="journal article" date="2013" name="Nat. Commun.">
        <title>Whole-genome sequencing of Oryza brachyantha reveals mechanisms underlying Oryza genome evolution.</title>
        <authorList>
            <person name="Chen J."/>
            <person name="Huang Q."/>
            <person name="Gao D."/>
            <person name="Wang J."/>
            <person name="Lang Y."/>
            <person name="Liu T."/>
            <person name="Li B."/>
            <person name="Bai Z."/>
            <person name="Luis Goicoechea J."/>
            <person name="Liang C."/>
            <person name="Chen C."/>
            <person name="Zhang W."/>
            <person name="Sun S."/>
            <person name="Liao Y."/>
            <person name="Zhang X."/>
            <person name="Yang L."/>
            <person name="Song C."/>
            <person name="Wang M."/>
            <person name="Shi J."/>
            <person name="Liu G."/>
            <person name="Liu J."/>
            <person name="Zhou H."/>
            <person name="Zhou W."/>
            <person name="Yu Q."/>
            <person name="An N."/>
            <person name="Chen Y."/>
            <person name="Cai Q."/>
            <person name="Wang B."/>
            <person name="Liu B."/>
            <person name="Min J."/>
            <person name="Huang Y."/>
            <person name="Wu H."/>
            <person name="Li Z."/>
            <person name="Zhang Y."/>
            <person name="Yin Y."/>
            <person name="Song W."/>
            <person name="Jiang J."/>
            <person name="Jackson S.A."/>
            <person name="Wing R.A."/>
            <person name="Wang J."/>
            <person name="Chen M."/>
        </authorList>
    </citation>
    <scope>NUCLEOTIDE SEQUENCE [LARGE SCALE GENOMIC DNA]</scope>
    <source>
        <strain evidence="1">cv. IRGC 101232</strain>
    </source>
</reference>
<evidence type="ECO:0000313" key="2">
    <source>
        <dbReference type="Proteomes" id="UP000006038"/>
    </source>
</evidence>
<dbReference type="EnsemblPlants" id="OB10G14990.1">
    <property type="protein sequence ID" value="OB10G14990.1"/>
    <property type="gene ID" value="OB10G14990"/>
</dbReference>
<sequence length="71" mass="8131">PNKLLEIVDNTIPQDGNTKAIVDWLIAPISRLGLACYRKSASERMKMNEVLKELNYIKETCKIKFAEIIHT</sequence>
<name>J3N1V1_ORYBR</name>
<dbReference type="Gene3D" id="1.10.510.10">
    <property type="entry name" value="Transferase(Phosphotransferase) domain 1"/>
    <property type="match status" value="1"/>
</dbReference>